<feature type="transmembrane region" description="Helical" evidence="6">
    <location>
        <begin position="60"/>
        <end position="81"/>
    </location>
</feature>
<evidence type="ECO:0000313" key="8">
    <source>
        <dbReference type="EMBL" id="PYI01253.1"/>
    </source>
</evidence>
<keyword evidence="9" id="KW-1185">Reference proteome</keyword>
<feature type="transmembrane region" description="Helical" evidence="6">
    <location>
        <begin position="29"/>
        <end position="48"/>
    </location>
</feature>
<dbReference type="STRING" id="1448318.A0A319F783"/>
<keyword evidence="3 6" id="KW-1133">Transmembrane helix</keyword>
<proteinExistence type="inferred from homology"/>
<keyword evidence="2 6" id="KW-0812">Transmembrane</keyword>
<protein>
    <recommendedName>
        <fullName evidence="7">Rhodopsin domain-containing protein</fullName>
    </recommendedName>
</protein>
<comment type="similarity">
    <text evidence="5">Belongs to the SAT4 family.</text>
</comment>
<feature type="transmembrane region" description="Helical" evidence="6">
    <location>
        <begin position="140"/>
        <end position="167"/>
    </location>
</feature>
<dbReference type="InterPro" id="IPR049326">
    <property type="entry name" value="Rhodopsin_dom_fungi"/>
</dbReference>
<keyword evidence="4 6" id="KW-0472">Membrane</keyword>
<dbReference type="InterPro" id="IPR052337">
    <property type="entry name" value="SAT4-like"/>
</dbReference>
<name>A0A319F783_ASPSB</name>
<comment type="subcellular location">
    <subcellularLocation>
        <location evidence="1">Membrane</location>
        <topology evidence="1">Multi-pass membrane protein</topology>
    </subcellularLocation>
</comment>
<reference evidence="8 9" key="1">
    <citation type="submission" date="2018-02" db="EMBL/GenBank/DDBJ databases">
        <title>The genomes of Aspergillus section Nigri reveals drivers in fungal speciation.</title>
        <authorList>
            <consortium name="DOE Joint Genome Institute"/>
            <person name="Vesth T.C."/>
            <person name="Nybo J."/>
            <person name="Theobald S."/>
            <person name="Brandl J."/>
            <person name="Frisvad J.C."/>
            <person name="Nielsen K.F."/>
            <person name="Lyhne E.K."/>
            <person name="Kogle M.E."/>
            <person name="Kuo A."/>
            <person name="Riley R."/>
            <person name="Clum A."/>
            <person name="Nolan M."/>
            <person name="Lipzen A."/>
            <person name="Salamov A."/>
            <person name="Henrissat B."/>
            <person name="Wiebenga A."/>
            <person name="De vries R.P."/>
            <person name="Grigoriev I.V."/>
            <person name="Mortensen U.H."/>
            <person name="Andersen M.R."/>
            <person name="Baker S.E."/>
        </authorList>
    </citation>
    <scope>NUCLEOTIDE SEQUENCE [LARGE SCALE GENOMIC DNA]</scope>
    <source>
        <strain evidence="8 9">CBS 121057</strain>
    </source>
</reference>
<dbReference type="PANTHER" id="PTHR33048:SF124">
    <property type="entry name" value="INTEGRAL MEMBRANE PROTEIN"/>
    <property type="match status" value="1"/>
</dbReference>
<feature type="domain" description="Rhodopsin" evidence="7">
    <location>
        <begin position="44"/>
        <end position="229"/>
    </location>
</feature>
<dbReference type="GO" id="GO:0016020">
    <property type="term" value="C:membrane"/>
    <property type="evidence" value="ECO:0007669"/>
    <property type="project" value="UniProtKB-SubCell"/>
</dbReference>
<evidence type="ECO:0000256" key="2">
    <source>
        <dbReference type="ARBA" id="ARBA00022692"/>
    </source>
</evidence>
<evidence type="ECO:0000259" key="7">
    <source>
        <dbReference type="Pfam" id="PF20684"/>
    </source>
</evidence>
<dbReference type="Pfam" id="PF20684">
    <property type="entry name" value="Fung_rhodopsin"/>
    <property type="match status" value="1"/>
</dbReference>
<dbReference type="Proteomes" id="UP000248423">
    <property type="component" value="Unassembled WGS sequence"/>
</dbReference>
<sequence length="230" mass="25552">MEVARVGSAGNAAAQYDLAHPWLRTTNQVLVAVGMVLCTGLLAMRIYTKVRIMRKFWWDDICLMLAWTFSLATQAIILYGYHHAGYGVHMWNLTVPVLDLYAKTILAGTIIYLPALATAKFALLMLYYRLVGMVRVWKCVIYLVASIIAGYTVAITLALIFACNPIAKNWDVTITTGHCINRTGFYLATAITNTVSDVMLILIPIPVVFRLRLPLIQKLGISCMFGIGCL</sequence>
<evidence type="ECO:0000256" key="3">
    <source>
        <dbReference type="ARBA" id="ARBA00022989"/>
    </source>
</evidence>
<feature type="transmembrane region" description="Helical" evidence="6">
    <location>
        <begin position="187"/>
        <end position="209"/>
    </location>
</feature>
<feature type="transmembrane region" description="Helical" evidence="6">
    <location>
        <begin position="101"/>
        <end position="128"/>
    </location>
</feature>
<evidence type="ECO:0000313" key="9">
    <source>
        <dbReference type="Proteomes" id="UP000248423"/>
    </source>
</evidence>
<dbReference type="OrthoDB" id="5342292at2759"/>
<evidence type="ECO:0000256" key="5">
    <source>
        <dbReference type="ARBA" id="ARBA00038359"/>
    </source>
</evidence>
<organism evidence="8 9">
    <name type="scientific">Aspergillus sclerotiicarbonarius (strain CBS 121057 / IBT 28362)</name>
    <dbReference type="NCBI Taxonomy" id="1448318"/>
    <lineage>
        <taxon>Eukaryota</taxon>
        <taxon>Fungi</taxon>
        <taxon>Dikarya</taxon>
        <taxon>Ascomycota</taxon>
        <taxon>Pezizomycotina</taxon>
        <taxon>Eurotiomycetes</taxon>
        <taxon>Eurotiomycetidae</taxon>
        <taxon>Eurotiales</taxon>
        <taxon>Aspergillaceae</taxon>
        <taxon>Aspergillus</taxon>
        <taxon>Aspergillus subgen. Circumdati</taxon>
    </lineage>
</organism>
<dbReference type="EMBL" id="KZ826421">
    <property type="protein sequence ID" value="PYI01253.1"/>
    <property type="molecule type" value="Genomic_DNA"/>
</dbReference>
<evidence type="ECO:0000256" key="4">
    <source>
        <dbReference type="ARBA" id="ARBA00023136"/>
    </source>
</evidence>
<gene>
    <name evidence="8" type="ORF">BO78DRAFT_401468</name>
</gene>
<dbReference type="VEuPathDB" id="FungiDB:BO78DRAFT_401468"/>
<dbReference type="PANTHER" id="PTHR33048">
    <property type="entry name" value="PTH11-LIKE INTEGRAL MEMBRANE PROTEIN (AFU_ORTHOLOGUE AFUA_5G11245)"/>
    <property type="match status" value="1"/>
</dbReference>
<accession>A0A319F783</accession>
<dbReference type="AlphaFoldDB" id="A0A319F783"/>
<evidence type="ECO:0000256" key="1">
    <source>
        <dbReference type="ARBA" id="ARBA00004141"/>
    </source>
</evidence>
<evidence type="ECO:0000256" key="6">
    <source>
        <dbReference type="SAM" id="Phobius"/>
    </source>
</evidence>